<dbReference type="UniPathway" id="UPA00148"/>
<dbReference type="GO" id="GO:0005886">
    <property type="term" value="C:plasma membrane"/>
    <property type="evidence" value="ECO:0007669"/>
    <property type="project" value="UniProtKB-SubCell"/>
</dbReference>
<keyword evidence="6 9" id="KW-0812">Transmembrane</keyword>
<comment type="function">
    <text evidence="9">Converts cobyric acid to cobinamide by the addition of aminopropanol on the F carboxylic group.</text>
</comment>
<evidence type="ECO:0000256" key="9">
    <source>
        <dbReference type="HAMAP-Rule" id="MF_00024"/>
    </source>
</evidence>
<sequence length="314" mass="34675">MLFQPDGVILLFAFLLDLLLKDPASLPHPIRWMGKAIEFLEPRFRRAIASPVLSGALFSLTLVLSTWTIGALTIRICHQVHPVLAWGIEIVLLWYCISAGSLAESAGNVVRQLLQRGVSAARREVSMIVGRDTESLGENGILRAALETTAENFVDGVFAPMFYYALGGIPLALAYKMVNTLDSMVGYRNDRYIQFGKPAARIDDVANWIPARLAVLLIAFGAHLLNRRGRDALHTALREGRNHLSPNSGYPEAAFAGALHVRLNGPNFYYGILVEKPYIGKDFEEVTPRRVFQAIDLMLCASFLGVCILAVILR</sequence>
<feature type="transmembrane region" description="Helical" evidence="9">
    <location>
        <begin position="83"/>
        <end position="103"/>
    </location>
</feature>
<accession>A0A7C4MNZ4</accession>
<evidence type="ECO:0000256" key="5">
    <source>
        <dbReference type="ARBA" id="ARBA00022573"/>
    </source>
</evidence>
<dbReference type="NCBIfam" id="TIGR00380">
    <property type="entry name" value="cobal_cbiB"/>
    <property type="match status" value="1"/>
</dbReference>
<dbReference type="GO" id="GO:0009236">
    <property type="term" value="P:cobalamin biosynthetic process"/>
    <property type="evidence" value="ECO:0007669"/>
    <property type="project" value="UniProtKB-UniRule"/>
</dbReference>
<dbReference type="HAMAP" id="MF_00024">
    <property type="entry name" value="CobD_CbiB"/>
    <property type="match status" value="1"/>
</dbReference>
<dbReference type="InterPro" id="IPR004485">
    <property type="entry name" value="Cobalamin_biosynth_CobD/CbiB"/>
</dbReference>
<dbReference type="GO" id="GO:0048472">
    <property type="term" value="F:threonine-phosphate decarboxylase activity"/>
    <property type="evidence" value="ECO:0007669"/>
    <property type="project" value="InterPro"/>
</dbReference>
<gene>
    <name evidence="9 10" type="primary">cobD</name>
    <name evidence="10" type="ORF">ENS29_10250</name>
</gene>
<keyword evidence="5 9" id="KW-0169">Cobalamin biosynthesis</keyword>
<dbReference type="PANTHER" id="PTHR34308:SF1">
    <property type="entry name" value="COBALAMIN BIOSYNTHESIS PROTEIN CBIB"/>
    <property type="match status" value="1"/>
</dbReference>
<proteinExistence type="inferred from homology"/>
<keyword evidence="4 9" id="KW-1003">Cell membrane</keyword>
<evidence type="ECO:0000256" key="3">
    <source>
        <dbReference type="ARBA" id="ARBA00006263"/>
    </source>
</evidence>
<feature type="transmembrane region" description="Helical" evidence="9">
    <location>
        <begin position="48"/>
        <end position="71"/>
    </location>
</feature>
<evidence type="ECO:0000313" key="10">
    <source>
        <dbReference type="EMBL" id="HGU33221.1"/>
    </source>
</evidence>
<keyword evidence="7 9" id="KW-1133">Transmembrane helix</keyword>
<comment type="subcellular location">
    <subcellularLocation>
        <location evidence="1 9">Cell membrane</location>
        <topology evidence="1 9">Multi-pass membrane protein</topology>
    </subcellularLocation>
</comment>
<organism evidence="10">
    <name type="scientific">Desulfatirhabdium butyrativorans</name>
    <dbReference type="NCBI Taxonomy" id="340467"/>
    <lineage>
        <taxon>Bacteria</taxon>
        <taxon>Pseudomonadati</taxon>
        <taxon>Thermodesulfobacteriota</taxon>
        <taxon>Desulfobacteria</taxon>
        <taxon>Desulfobacterales</taxon>
        <taxon>Desulfatirhabdiaceae</taxon>
        <taxon>Desulfatirhabdium</taxon>
    </lineage>
</organism>
<comment type="caution">
    <text evidence="10">The sequence shown here is derived from an EMBL/GenBank/DDBJ whole genome shotgun (WGS) entry which is preliminary data.</text>
</comment>
<protein>
    <recommendedName>
        <fullName evidence="9">Cobalamin biosynthesis protein CobD</fullName>
    </recommendedName>
</protein>
<dbReference type="GO" id="GO:0015420">
    <property type="term" value="F:ABC-type vitamin B12 transporter activity"/>
    <property type="evidence" value="ECO:0007669"/>
    <property type="project" value="UniProtKB-UniRule"/>
</dbReference>
<evidence type="ECO:0000256" key="6">
    <source>
        <dbReference type="ARBA" id="ARBA00022692"/>
    </source>
</evidence>
<dbReference type="EMBL" id="DSUH01000238">
    <property type="protein sequence ID" value="HGU33221.1"/>
    <property type="molecule type" value="Genomic_DNA"/>
</dbReference>
<dbReference type="PANTHER" id="PTHR34308">
    <property type="entry name" value="COBALAMIN BIOSYNTHESIS PROTEIN CBIB"/>
    <property type="match status" value="1"/>
</dbReference>
<dbReference type="AlphaFoldDB" id="A0A7C4MNZ4"/>
<comment type="similarity">
    <text evidence="3 9">Belongs to the CobD/CbiB family.</text>
</comment>
<evidence type="ECO:0000256" key="8">
    <source>
        <dbReference type="ARBA" id="ARBA00023136"/>
    </source>
</evidence>
<feature type="transmembrane region" description="Helical" evidence="9">
    <location>
        <begin position="205"/>
        <end position="225"/>
    </location>
</feature>
<feature type="transmembrane region" description="Helical" evidence="9">
    <location>
        <begin position="161"/>
        <end position="178"/>
    </location>
</feature>
<evidence type="ECO:0000256" key="2">
    <source>
        <dbReference type="ARBA" id="ARBA00004953"/>
    </source>
</evidence>
<evidence type="ECO:0000256" key="7">
    <source>
        <dbReference type="ARBA" id="ARBA00022989"/>
    </source>
</evidence>
<feature type="transmembrane region" description="Helical" evidence="9">
    <location>
        <begin position="291"/>
        <end position="313"/>
    </location>
</feature>
<comment type="pathway">
    <text evidence="2 9">Cofactor biosynthesis; adenosylcobalamin biosynthesis.</text>
</comment>
<name>A0A7C4MNZ4_9BACT</name>
<dbReference type="Pfam" id="PF03186">
    <property type="entry name" value="CobD_Cbib"/>
    <property type="match status" value="1"/>
</dbReference>
<reference evidence="10" key="1">
    <citation type="journal article" date="2020" name="mSystems">
        <title>Genome- and Community-Level Interaction Insights into Carbon Utilization and Element Cycling Functions of Hydrothermarchaeota in Hydrothermal Sediment.</title>
        <authorList>
            <person name="Zhou Z."/>
            <person name="Liu Y."/>
            <person name="Xu W."/>
            <person name="Pan J."/>
            <person name="Luo Z.H."/>
            <person name="Li M."/>
        </authorList>
    </citation>
    <scope>NUCLEOTIDE SEQUENCE [LARGE SCALE GENOMIC DNA]</scope>
    <source>
        <strain evidence="10">SpSt-477</strain>
    </source>
</reference>
<keyword evidence="8 9" id="KW-0472">Membrane</keyword>
<evidence type="ECO:0000256" key="4">
    <source>
        <dbReference type="ARBA" id="ARBA00022475"/>
    </source>
</evidence>
<evidence type="ECO:0000256" key="1">
    <source>
        <dbReference type="ARBA" id="ARBA00004651"/>
    </source>
</evidence>